<evidence type="ECO:0000313" key="2">
    <source>
        <dbReference type="EMBL" id="PCJ16547.1"/>
    </source>
</evidence>
<dbReference type="Gene3D" id="3.40.50.10090">
    <property type="match status" value="2"/>
</dbReference>
<dbReference type="InterPro" id="IPR036108">
    <property type="entry name" value="4pyrrol_syn_uPrphyn_synt_sf"/>
</dbReference>
<proteinExistence type="predicted"/>
<dbReference type="GO" id="GO:0006780">
    <property type="term" value="P:uroporphyrinogen III biosynthetic process"/>
    <property type="evidence" value="ECO:0007669"/>
    <property type="project" value="InterPro"/>
</dbReference>
<feature type="domain" description="Tetrapyrrole biosynthesis uroporphyrinogen III synthase" evidence="1">
    <location>
        <begin position="25"/>
        <end position="263"/>
    </location>
</feature>
<accession>A0A2A5AB72</accession>
<dbReference type="GO" id="GO:0004852">
    <property type="term" value="F:uroporphyrinogen-III synthase activity"/>
    <property type="evidence" value="ECO:0007669"/>
    <property type="project" value="InterPro"/>
</dbReference>
<dbReference type="SUPFAM" id="SSF69618">
    <property type="entry name" value="HemD-like"/>
    <property type="match status" value="1"/>
</dbReference>
<name>A0A2A5AB72_9GAMM</name>
<sequence>MPTKPTLASSLNSRVIALSESRQLDVLAALCERRQAQVMRVPLISILDTPDQEPIITWLKAFIAVPPDYLIVLTGEGLRRLLATAERNQLDSLFIDALGKVCKVCRGPKPARVLKEMNLKSEYFGEEPTTAGIISTLKNLELKERRVAVQLYGDDPNELLMDYLHSCELQSCSTVAPYIYASNSDDEKVQELILAMHAGQVDIIAFTSQPQVRRMFKVAKEVGLQSQLVSGFSQTKIAAVGPIVRDLLTSLGCRVDAMPTSSYFMKPLVRAMEELYSQN</sequence>
<evidence type="ECO:0000313" key="3">
    <source>
        <dbReference type="Proteomes" id="UP000218327"/>
    </source>
</evidence>
<dbReference type="InterPro" id="IPR039793">
    <property type="entry name" value="UROS/Hem4"/>
</dbReference>
<gene>
    <name evidence="2" type="ORF">COA96_18365</name>
</gene>
<dbReference type="PANTHER" id="PTHR40082">
    <property type="entry name" value="BLR5956 PROTEIN"/>
    <property type="match status" value="1"/>
</dbReference>
<dbReference type="Proteomes" id="UP000218327">
    <property type="component" value="Unassembled WGS sequence"/>
</dbReference>
<dbReference type="Pfam" id="PF02602">
    <property type="entry name" value="HEM4"/>
    <property type="match status" value="1"/>
</dbReference>
<reference evidence="3" key="1">
    <citation type="submission" date="2017-08" db="EMBL/GenBank/DDBJ databases">
        <title>A dynamic microbial community with high functional redundancy inhabits the cold, oxic subseafloor aquifer.</title>
        <authorList>
            <person name="Tully B.J."/>
            <person name="Wheat C.G."/>
            <person name="Glazer B.T."/>
            <person name="Huber J.A."/>
        </authorList>
    </citation>
    <scope>NUCLEOTIDE SEQUENCE [LARGE SCALE GENOMIC DNA]</scope>
</reference>
<dbReference type="AlphaFoldDB" id="A0A2A5AB72"/>
<dbReference type="PANTHER" id="PTHR40082:SF1">
    <property type="entry name" value="BLR5956 PROTEIN"/>
    <property type="match status" value="1"/>
</dbReference>
<dbReference type="EMBL" id="NVVJ01000118">
    <property type="protein sequence ID" value="PCJ16547.1"/>
    <property type="molecule type" value="Genomic_DNA"/>
</dbReference>
<protein>
    <submittedName>
        <fullName evidence="2">Uroporphyrinogen III synthase HEM4</fullName>
    </submittedName>
</protein>
<organism evidence="2 3">
    <name type="scientific">SAR86 cluster bacterium</name>
    <dbReference type="NCBI Taxonomy" id="2030880"/>
    <lineage>
        <taxon>Bacteria</taxon>
        <taxon>Pseudomonadati</taxon>
        <taxon>Pseudomonadota</taxon>
        <taxon>Gammaproteobacteria</taxon>
        <taxon>SAR86 cluster</taxon>
    </lineage>
</organism>
<dbReference type="InterPro" id="IPR003754">
    <property type="entry name" value="4pyrrol_synth_uPrphyn_synth"/>
</dbReference>
<evidence type="ECO:0000259" key="1">
    <source>
        <dbReference type="Pfam" id="PF02602"/>
    </source>
</evidence>
<comment type="caution">
    <text evidence="2">The sequence shown here is derived from an EMBL/GenBank/DDBJ whole genome shotgun (WGS) entry which is preliminary data.</text>
</comment>
<dbReference type="CDD" id="cd06578">
    <property type="entry name" value="HemD"/>
    <property type="match status" value="1"/>
</dbReference>